<keyword evidence="5" id="KW-1185">Reference proteome</keyword>
<name>A0ABY4D4A8_9BACT</name>
<evidence type="ECO:0000313" key="4">
    <source>
        <dbReference type="EMBL" id="UOG76350.1"/>
    </source>
</evidence>
<dbReference type="PANTHER" id="PTHR20863:SF76">
    <property type="entry name" value="CARRIER DOMAIN-CONTAINING PROTEIN"/>
    <property type="match status" value="1"/>
</dbReference>
<dbReference type="InterPro" id="IPR003231">
    <property type="entry name" value="ACP"/>
</dbReference>
<evidence type="ECO:0000256" key="1">
    <source>
        <dbReference type="ARBA" id="ARBA00022450"/>
    </source>
</evidence>
<dbReference type="Proteomes" id="UP000831113">
    <property type="component" value="Chromosome"/>
</dbReference>
<sequence>MSSETLLQVQRLLSHYTPSTNNVSVLRFNEDLGMDSLDFVELVLSLENHYHIHIPDQELTAVQTVQDFVACVDRHVASSRPWIRSLFL</sequence>
<dbReference type="PROSITE" id="PS50075">
    <property type="entry name" value="CARRIER"/>
    <property type="match status" value="1"/>
</dbReference>
<protein>
    <submittedName>
        <fullName evidence="4">Acyl carrier protein</fullName>
    </submittedName>
</protein>
<gene>
    <name evidence="4" type="ORF">MTX78_07055</name>
</gene>
<reference evidence="4 5" key="1">
    <citation type="submission" date="2022-03" db="EMBL/GenBank/DDBJ databases">
        <title>Hymenobactersp. isolated from the air.</title>
        <authorList>
            <person name="Won M."/>
            <person name="Kwon S.-W."/>
        </authorList>
    </citation>
    <scope>NUCLEOTIDE SEQUENCE [LARGE SCALE GENOMIC DNA]</scope>
    <source>
        <strain evidence="4 5">KACC 21982</strain>
    </source>
</reference>
<organism evidence="4 5">
    <name type="scientific">Hymenobacter tibetensis</name>
    <dbReference type="NCBI Taxonomy" id="497967"/>
    <lineage>
        <taxon>Bacteria</taxon>
        <taxon>Pseudomonadati</taxon>
        <taxon>Bacteroidota</taxon>
        <taxon>Cytophagia</taxon>
        <taxon>Cytophagales</taxon>
        <taxon>Hymenobacteraceae</taxon>
        <taxon>Hymenobacter</taxon>
    </lineage>
</organism>
<accession>A0ABY4D4A8</accession>
<dbReference type="InterPro" id="IPR009081">
    <property type="entry name" value="PP-bd_ACP"/>
</dbReference>
<dbReference type="Pfam" id="PF00550">
    <property type="entry name" value="PP-binding"/>
    <property type="match status" value="1"/>
</dbReference>
<dbReference type="Gene3D" id="1.10.1200.10">
    <property type="entry name" value="ACP-like"/>
    <property type="match status" value="1"/>
</dbReference>
<dbReference type="SUPFAM" id="SSF47336">
    <property type="entry name" value="ACP-like"/>
    <property type="match status" value="1"/>
</dbReference>
<evidence type="ECO:0000256" key="2">
    <source>
        <dbReference type="ARBA" id="ARBA00022553"/>
    </source>
</evidence>
<dbReference type="PANTHER" id="PTHR20863">
    <property type="entry name" value="ACYL CARRIER PROTEIN"/>
    <property type="match status" value="1"/>
</dbReference>
<dbReference type="InterPro" id="IPR036736">
    <property type="entry name" value="ACP-like_sf"/>
</dbReference>
<evidence type="ECO:0000259" key="3">
    <source>
        <dbReference type="PROSITE" id="PS50075"/>
    </source>
</evidence>
<feature type="domain" description="Carrier" evidence="3">
    <location>
        <begin position="1"/>
        <end position="76"/>
    </location>
</feature>
<keyword evidence="1" id="KW-0596">Phosphopantetheine</keyword>
<keyword evidence="2" id="KW-0597">Phosphoprotein</keyword>
<proteinExistence type="predicted"/>
<dbReference type="RefSeq" id="WP_243801182.1">
    <property type="nucleotide sequence ID" value="NZ_CP094669.1"/>
</dbReference>
<evidence type="ECO:0000313" key="5">
    <source>
        <dbReference type="Proteomes" id="UP000831113"/>
    </source>
</evidence>
<dbReference type="EMBL" id="CP094669">
    <property type="protein sequence ID" value="UOG76350.1"/>
    <property type="molecule type" value="Genomic_DNA"/>
</dbReference>